<evidence type="ECO:0000256" key="6">
    <source>
        <dbReference type="ARBA" id="ARBA00022527"/>
    </source>
</evidence>
<dbReference type="GO" id="GO:0004674">
    <property type="term" value="F:protein serine/threonine kinase activity"/>
    <property type="evidence" value="ECO:0007669"/>
    <property type="project" value="UniProtKB-KW"/>
</dbReference>
<feature type="compositionally biased region" description="Polar residues" evidence="25">
    <location>
        <begin position="420"/>
        <end position="433"/>
    </location>
</feature>
<dbReference type="InterPro" id="IPR050494">
    <property type="entry name" value="Ser_Thr_dual-spec_kinase"/>
</dbReference>
<evidence type="ECO:0000256" key="1">
    <source>
        <dbReference type="ARBA" id="ARBA00004123"/>
    </source>
</evidence>
<comment type="catalytic activity">
    <reaction evidence="23">
        <text>L-threonyl-[protein] + ATP = O-phospho-L-threonyl-[protein] + ADP + H(+)</text>
        <dbReference type="Rhea" id="RHEA:46608"/>
        <dbReference type="Rhea" id="RHEA-COMP:11060"/>
        <dbReference type="Rhea" id="RHEA-COMP:11605"/>
        <dbReference type="ChEBI" id="CHEBI:15378"/>
        <dbReference type="ChEBI" id="CHEBI:30013"/>
        <dbReference type="ChEBI" id="CHEBI:30616"/>
        <dbReference type="ChEBI" id="CHEBI:61977"/>
        <dbReference type="ChEBI" id="CHEBI:456216"/>
        <dbReference type="EC" id="2.7.11.1"/>
    </reaction>
    <physiologicalReaction direction="left-to-right" evidence="23">
        <dbReference type="Rhea" id="RHEA:46609"/>
    </physiologicalReaction>
</comment>
<evidence type="ECO:0000256" key="13">
    <source>
        <dbReference type="ARBA" id="ARBA00022838"/>
    </source>
</evidence>
<name>A0A1J1IKM5_9DIPT</name>
<dbReference type="Proteomes" id="UP000183832">
    <property type="component" value="Unassembled WGS sequence"/>
</dbReference>
<dbReference type="InterPro" id="IPR008271">
    <property type="entry name" value="Ser/Thr_kinase_AS"/>
</dbReference>
<dbReference type="InterPro" id="IPR000719">
    <property type="entry name" value="Prot_kinase_dom"/>
</dbReference>
<keyword evidence="9" id="KW-0808">Transferase</keyword>
<keyword evidence="17" id="KW-0508">mRNA splicing</keyword>
<evidence type="ECO:0000256" key="12">
    <source>
        <dbReference type="ARBA" id="ARBA00022777"/>
    </source>
</evidence>
<evidence type="ECO:0000256" key="19">
    <source>
        <dbReference type="ARBA" id="ARBA00023596"/>
    </source>
</evidence>
<keyword evidence="28" id="KW-1185">Reference proteome</keyword>
<dbReference type="AlphaFoldDB" id="A0A1J1IKM5"/>
<dbReference type="PROSITE" id="PS50011">
    <property type="entry name" value="PROTEIN_KINASE_DOM"/>
    <property type="match status" value="1"/>
</dbReference>
<evidence type="ECO:0000256" key="24">
    <source>
        <dbReference type="ARBA" id="ARBA00048977"/>
    </source>
</evidence>
<evidence type="ECO:0000256" key="8">
    <source>
        <dbReference type="ARBA" id="ARBA00022664"/>
    </source>
</evidence>
<evidence type="ECO:0000256" key="11">
    <source>
        <dbReference type="ARBA" id="ARBA00022741"/>
    </source>
</evidence>
<dbReference type="FunFam" id="1.10.510.10:FF:000078">
    <property type="entry name" value="Serine/threonine-protein kinase PRP4 homolog"/>
    <property type="match status" value="1"/>
</dbReference>
<evidence type="ECO:0000256" key="4">
    <source>
        <dbReference type="ARBA" id="ARBA00022454"/>
    </source>
</evidence>
<keyword evidence="6" id="KW-0723">Serine/threonine-protein kinase</keyword>
<feature type="compositionally biased region" description="Basic and acidic residues" evidence="25">
    <location>
        <begin position="194"/>
        <end position="219"/>
    </location>
</feature>
<evidence type="ECO:0000256" key="18">
    <source>
        <dbReference type="ARBA" id="ARBA00023242"/>
    </source>
</evidence>
<evidence type="ECO:0000256" key="25">
    <source>
        <dbReference type="SAM" id="MobiDB-lite"/>
    </source>
</evidence>
<keyword evidence="4" id="KW-0158">Chromosome</keyword>
<comment type="subunit">
    <text evidence="22">Interacts with CLK1 C-terminus. Associates with the U5 snRNP and NCOR1 deacetylase complexes. Identified in the spliceosome C complex.</text>
</comment>
<evidence type="ECO:0000256" key="20">
    <source>
        <dbReference type="ARBA" id="ARBA00023637"/>
    </source>
</evidence>
<evidence type="ECO:0000256" key="5">
    <source>
        <dbReference type="ARBA" id="ARBA00022499"/>
    </source>
</evidence>
<evidence type="ECO:0000256" key="10">
    <source>
        <dbReference type="ARBA" id="ARBA00022728"/>
    </source>
</evidence>
<evidence type="ECO:0000256" key="15">
    <source>
        <dbReference type="ARBA" id="ARBA00022843"/>
    </source>
</evidence>
<keyword evidence="18" id="KW-0539">Nucleus</keyword>
<dbReference type="GO" id="GO:0005681">
    <property type="term" value="C:spliceosomal complex"/>
    <property type="evidence" value="ECO:0007669"/>
    <property type="project" value="UniProtKB-KW"/>
</dbReference>
<accession>A0A1J1IKM5</accession>
<gene>
    <name evidence="27" type="primary">putative Serine</name>
    <name evidence="27" type="ORF">CLUMA_CG013374</name>
</gene>
<dbReference type="Gene3D" id="3.30.200.20">
    <property type="entry name" value="Phosphorylase Kinase, domain 1"/>
    <property type="match status" value="1"/>
</dbReference>
<evidence type="ECO:0000256" key="14">
    <source>
        <dbReference type="ARBA" id="ARBA00022840"/>
    </source>
</evidence>
<dbReference type="FunFam" id="3.30.200.20:FF:000123">
    <property type="entry name" value="serine/threonine-protein kinase PRP4 homolog"/>
    <property type="match status" value="1"/>
</dbReference>
<keyword evidence="5" id="KW-1017">Isopeptide bond</keyword>
<dbReference type="GO" id="GO:0045292">
    <property type="term" value="P:mRNA cis splicing, via spliceosome"/>
    <property type="evidence" value="ECO:0007669"/>
    <property type="project" value="InterPro"/>
</dbReference>
<evidence type="ECO:0000256" key="17">
    <source>
        <dbReference type="ARBA" id="ARBA00023187"/>
    </source>
</evidence>
<feature type="compositionally biased region" description="Basic and acidic residues" evidence="25">
    <location>
        <begin position="311"/>
        <end position="377"/>
    </location>
</feature>
<proteinExistence type="inferred from homology"/>
<evidence type="ECO:0000256" key="3">
    <source>
        <dbReference type="ARBA" id="ARBA00012513"/>
    </source>
</evidence>
<dbReference type="SMART" id="SM00220">
    <property type="entry name" value="S_TKc"/>
    <property type="match status" value="1"/>
</dbReference>
<dbReference type="InterPro" id="IPR011009">
    <property type="entry name" value="Kinase-like_dom_sf"/>
</dbReference>
<feature type="region of interest" description="Disordered" evidence="25">
    <location>
        <begin position="192"/>
        <end position="433"/>
    </location>
</feature>
<keyword evidence="13" id="KW-0995">Kinetochore</keyword>
<dbReference type="CDD" id="cd14135">
    <property type="entry name" value="STKc_PRP4"/>
    <property type="match status" value="1"/>
</dbReference>
<comment type="similarity">
    <text evidence="19">Belongs to the protein kinase superfamily. CMGC Ser/Thr protein kinase family.</text>
</comment>
<feature type="compositionally biased region" description="Basic and acidic residues" evidence="25">
    <location>
        <begin position="229"/>
        <end position="303"/>
    </location>
</feature>
<dbReference type="Gene3D" id="1.10.510.10">
    <property type="entry name" value="Transferase(Phosphotransferase) domain 1"/>
    <property type="match status" value="1"/>
</dbReference>
<evidence type="ECO:0000259" key="26">
    <source>
        <dbReference type="PROSITE" id="PS50011"/>
    </source>
</evidence>
<evidence type="ECO:0000256" key="23">
    <source>
        <dbReference type="ARBA" id="ARBA00048659"/>
    </source>
</evidence>
<keyword evidence="11" id="KW-0547">Nucleotide-binding</keyword>
<feature type="region of interest" description="Disordered" evidence="25">
    <location>
        <begin position="140"/>
        <end position="161"/>
    </location>
</feature>
<evidence type="ECO:0000256" key="2">
    <source>
        <dbReference type="ARBA" id="ARBA00004629"/>
    </source>
</evidence>
<dbReference type="GO" id="GO:0005524">
    <property type="term" value="F:ATP binding"/>
    <property type="evidence" value="ECO:0007669"/>
    <property type="project" value="UniProtKB-KW"/>
</dbReference>
<dbReference type="PANTHER" id="PTHR24058">
    <property type="entry name" value="DUAL SPECIFICITY PROTEIN KINASE"/>
    <property type="match status" value="1"/>
</dbReference>
<feature type="compositionally biased region" description="Acidic residues" evidence="25">
    <location>
        <begin position="150"/>
        <end position="161"/>
    </location>
</feature>
<feature type="compositionally biased region" description="Acidic residues" evidence="25">
    <location>
        <begin position="390"/>
        <end position="399"/>
    </location>
</feature>
<dbReference type="InterPro" id="IPR044092">
    <property type="entry name" value="STKc_PRP4"/>
</dbReference>
<protein>
    <recommendedName>
        <fullName evidence="20">Serine/threonine-protein kinase PRP4 homolog</fullName>
        <ecNumber evidence="3">2.7.11.1</ecNumber>
    </recommendedName>
    <alternativeName>
        <fullName evidence="21">PRP4 pre-mRNA-processing factor 4 homolog</fullName>
    </alternativeName>
</protein>
<feature type="compositionally biased region" description="Polar residues" evidence="25">
    <location>
        <begin position="140"/>
        <end position="149"/>
    </location>
</feature>
<feature type="region of interest" description="Disordered" evidence="25">
    <location>
        <begin position="1"/>
        <end position="87"/>
    </location>
</feature>
<keyword evidence="12" id="KW-0418">Kinase</keyword>
<evidence type="ECO:0000256" key="9">
    <source>
        <dbReference type="ARBA" id="ARBA00022679"/>
    </source>
</evidence>
<organism evidence="27 28">
    <name type="scientific">Clunio marinus</name>
    <dbReference type="NCBI Taxonomy" id="568069"/>
    <lineage>
        <taxon>Eukaryota</taxon>
        <taxon>Metazoa</taxon>
        <taxon>Ecdysozoa</taxon>
        <taxon>Arthropoda</taxon>
        <taxon>Hexapoda</taxon>
        <taxon>Insecta</taxon>
        <taxon>Pterygota</taxon>
        <taxon>Neoptera</taxon>
        <taxon>Endopterygota</taxon>
        <taxon>Diptera</taxon>
        <taxon>Nematocera</taxon>
        <taxon>Chironomoidea</taxon>
        <taxon>Chironomidae</taxon>
        <taxon>Clunio</taxon>
    </lineage>
</organism>
<evidence type="ECO:0000313" key="28">
    <source>
        <dbReference type="Proteomes" id="UP000183832"/>
    </source>
</evidence>
<evidence type="ECO:0000256" key="7">
    <source>
        <dbReference type="ARBA" id="ARBA00022553"/>
    </source>
</evidence>
<keyword evidence="8" id="KW-0507">mRNA processing</keyword>
<keyword evidence="10" id="KW-0747">Spliceosome</keyword>
<feature type="compositionally biased region" description="Basic and acidic residues" evidence="25">
    <location>
        <begin position="400"/>
        <end position="413"/>
    </location>
</feature>
<feature type="domain" description="Protein kinase" evidence="26">
    <location>
        <begin position="550"/>
        <end position="866"/>
    </location>
</feature>
<keyword evidence="14" id="KW-0067">ATP-binding</keyword>
<keyword evidence="16" id="KW-0007">Acetylation</keyword>
<dbReference type="Pfam" id="PF00069">
    <property type="entry name" value="Pkinase"/>
    <property type="match status" value="1"/>
</dbReference>
<comment type="subcellular location">
    <subcellularLocation>
        <location evidence="2">Chromosome</location>
        <location evidence="2">Centromere</location>
        <location evidence="2">Kinetochore</location>
    </subcellularLocation>
    <subcellularLocation>
        <location evidence="1">Nucleus</location>
    </subcellularLocation>
</comment>
<dbReference type="STRING" id="568069.A0A1J1IKM5"/>
<evidence type="ECO:0000313" key="27">
    <source>
        <dbReference type="EMBL" id="CRL00092.1"/>
    </source>
</evidence>
<keyword evidence="7" id="KW-0597">Phosphoprotein</keyword>
<comment type="catalytic activity">
    <reaction evidence="24">
        <text>L-seryl-[protein] + ATP = O-phospho-L-seryl-[protein] + ADP + H(+)</text>
        <dbReference type="Rhea" id="RHEA:17989"/>
        <dbReference type="Rhea" id="RHEA-COMP:9863"/>
        <dbReference type="Rhea" id="RHEA-COMP:11604"/>
        <dbReference type="ChEBI" id="CHEBI:15378"/>
        <dbReference type="ChEBI" id="CHEBI:29999"/>
        <dbReference type="ChEBI" id="CHEBI:30616"/>
        <dbReference type="ChEBI" id="CHEBI:83421"/>
        <dbReference type="ChEBI" id="CHEBI:456216"/>
        <dbReference type="EC" id="2.7.11.1"/>
    </reaction>
    <physiologicalReaction direction="left-to-right" evidence="24">
        <dbReference type="Rhea" id="RHEA:17990"/>
    </physiologicalReaction>
</comment>
<evidence type="ECO:0000256" key="22">
    <source>
        <dbReference type="ARBA" id="ARBA00046964"/>
    </source>
</evidence>
<evidence type="ECO:0000256" key="21">
    <source>
        <dbReference type="ARBA" id="ARBA00031858"/>
    </source>
</evidence>
<dbReference type="OrthoDB" id="3967at2759"/>
<dbReference type="EMBL" id="CVRI01000054">
    <property type="protein sequence ID" value="CRL00092.1"/>
    <property type="molecule type" value="Genomic_DNA"/>
</dbReference>
<feature type="compositionally biased region" description="Basic residues" evidence="25">
    <location>
        <begin position="20"/>
        <end position="49"/>
    </location>
</feature>
<reference evidence="27 28" key="1">
    <citation type="submission" date="2015-04" db="EMBL/GenBank/DDBJ databases">
        <authorList>
            <person name="Syromyatnikov M.Y."/>
            <person name="Popov V.N."/>
        </authorList>
    </citation>
    <scope>NUCLEOTIDE SEQUENCE [LARGE SCALE GENOMIC DNA]</scope>
</reference>
<evidence type="ECO:0000256" key="16">
    <source>
        <dbReference type="ARBA" id="ARBA00022990"/>
    </source>
</evidence>
<dbReference type="GO" id="GO:0000776">
    <property type="term" value="C:kinetochore"/>
    <property type="evidence" value="ECO:0007669"/>
    <property type="project" value="UniProtKB-KW"/>
</dbReference>
<dbReference type="SUPFAM" id="SSF56112">
    <property type="entry name" value="Protein kinase-like (PK-like)"/>
    <property type="match status" value="1"/>
</dbReference>
<dbReference type="PROSITE" id="PS00108">
    <property type="entry name" value="PROTEIN_KINASE_ST"/>
    <property type="match status" value="1"/>
</dbReference>
<dbReference type="EC" id="2.7.11.1" evidence="3"/>
<keyword evidence="15" id="KW-0832">Ubl conjugation</keyword>
<dbReference type="PANTHER" id="PTHR24058:SF103">
    <property type="entry name" value="SERINE_THREONINE-PROTEIN KINASE PRP4 HOMOLOG"/>
    <property type="match status" value="1"/>
</dbReference>
<sequence length="870" mass="100561">MDERSQQNLKIKAMDAAKAEKKHKKKSKKEKHKKSSKHKKEKRKKKHHNIPSDSDEITSKLSDGALTPKLPIPSTLPPTINLDDDLSAEDIRKSKEIFSKLIGKRESQENGGSKLKKPKLISTDPDELVNIITKSLDSKALQTTVVSSETESDGMVEEDCESPDVAVIEDELNLDELMRQKALLQACLGNYVSDSDHEEVSKSERIKTTSKESKRKSESDVIVLYSSPEHQKNDENRRRKSPVEKKSRDEKREARDSPQRYVEKKRAEDRRKRDNDNRYKEDLRREINRDKDLERQRRSEQVRRSRRSRSRDRYDDYYDRRSMERDRRGRDHRDSRRGSSRDRNTRRYSAKDRDRKGKSDSDKYKGSLSEGLKHDKNSSSSESEIADIKIDDDDEDEEKIIENRRKQREELLKKLGAPSEDSNTIQSIESTPNLKTLDDEMVFLKTSKDKQTSAGSPTMEVSLTPPIEELNDKIKESDDFTKEKLKTKETKKNDWDMFAEQDIDSNFDSPNTIIGTTKQLSAENPALTDNWDDAEGYYRVRIGETLDSRYIVSGYTGQGVFSNVVRAKDQARGGSNVAVKIIRNRELMHKTGIRELEFLKKLNDADPEDRYHCLRLFRHFYHKQHLCMVMEPLSLNLREILKKFGKNVGLHIKAVRSYTQQLLLALKLLKKVGILHADIKPDNILVNDSNLVLKLCDFGSASLITDNEITPYLVSRFYRAPEIILGLNYDYGIDMWSAGCTIYELYTGRILFSGKSNNQMLKCFMDLKGKIPNKVIRKGQFKDNHFDTNGNFLSHEVDKITERDKIVVISVIKPIRDLQQELVANQNLPEEQMRKVGQLKDLLDKVFSLDPSKRISLNHALAHPFIQDKI</sequence>